<dbReference type="OrthoDB" id="9808813at2"/>
<keyword evidence="3" id="KW-0741">SOS mutagenesis</keyword>
<dbReference type="Pfam" id="PF11799">
    <property type="entry name" value="IMS_C"/>
    <property type="match status" value="1"/>
</dbReference>
<evidence type="ECO:0000313" key="8">
    <source>
        <dbReference type="Proteomes" id="UP000005835"/>
    </source>
</evidence>
<proteinExistence type="inferred from homology"/>
<dbReference type="InterPro" id="IPR036775">
    <property type="entry name" value="DNA_pol_Y-fam_lit_finger_sf"/>
</dbReference>
<dbReference type="SUPFAM" id="SSF56672">
    <property type="entry name" value="DNA/RNA polymerases"/>
    <property type="match status" value="1"/>
</dbReference>
<evidence type="ECO:0000256" key="2">
    <source>
        <dbReference type="ARBA" id="ARBA00022763"/>
    </source>
</evidence>
<dbReference type="STRING" id="742823.HMPREF9465_02134"/>
<protein>
    <recommendedName>
        <fullName evidence="6">UmuC domain-containing protein</fullName>
    </recommendedName>
</protein>
<dbReference type="PROSITE" id="PS50173">
    <property type="entry name" value="UMUC"/>
    <property type="match status" value="1"/>
</dbReference>
<dbReference type="RefSeq" id="WP_005436933.1">
    <property type="nucleotide sequence ID" value="NZ_JH815520.1"/>
</dbReference>
<dbReference type="GO" id="GO:0005829">
    <property type="term" value="C:cytosol"/>
    <property type="evidence" value="ECO:0007669"/>
    <property type="project" value="TreeGrafter"/>
</dbReference>
<evidence type="ECO:0000259" key="6">
    <source>
        <dbReference type="PROSITE" id="PS50173"/>
    </source>
</evidence>
<dbReference type="GO" id="GO:0006281">
    <property type="term" value="P:DNA repair"/>
    <property type="evidence" value="ECO:0007669"/>
    <property type="project" value="UniProtKB-KW"/>
</dbReference>
<sequence>MTTRFLHIDGNTFYASVHRVFDPTLRRRPVVVLSNNDGCVVTRTAEAKALGIARGVPYFQIRELAERHGVAVLSSNYELYQSMSDRMMAVIRTLVPRQEIYSIDEQFADVSGMENLTALGREARARVLKWTGIPTCAGIAPTKTLAKLCDHWAKVHSVFGGVLNWDDLSPARREKAFAVTPVSEVWGVGGRTAAKLEALGVRTVLDFVRVPGGVVRRLGGVVLERTWLELQGRCCIELEETPPGRKQIVRSRSFSAPVSDLDGLLCAASVRMESAARVLRREGSEATHVGVLFSTSRFRENEPQHSAEVGERLLRPTADTIELTAVAEALVRRAWRRGFAYCRLGVVLSGLVPAVDGAARCVQPQSLFDEPEDDSARERRRRLMMTADMITGRFGRDAIRTAACLQADGWEMRRDRMTPCSTTCWDEMSGVD</sequence>
<organism evidence="7 8">
    <name type="scientific">Sutterella wadsworthensis 2_1_59BFAA</name>
    <dbReference type="NCBI Taxonomy" id="742823"/>
    <lineage>
        <taxon>Bacteria</taxon>
        <taxon>Pseudomonadati</taxon>
        <taxon>Pseudomonadota</taxon>
        <taxon>Betaproteobacteria</taxon>
        <taxon>Burkholderiales</taxon>
        <taxon>Sutterellaceae</taxon>
        <taxon>Sutterella</taxon>
    </lineage>
</organism>
<dbReference type="PANTHER" id="PTHR11076:SF34">
    <property type="entry name" value="PROTEIN UMUC"/>
    <property type="match status" value="1"/>
</dbReference>
<dbReference type="Pfam" id="PF11798">
    <property type="entry name" value="IMS_HHH"/>
    <property type="match status" value="1"/>
</dbReference>
<dbReference type="PATRIC" id="fig|742823.3.peg.2143"/>
<dbReference type="Pfam" id="PF13438">
    <property type="entry name" value="DUF4113"/>
    <property type="match status" value="1"/>
</dbReference>
<dbReference type="InterPro" id="IPR025188">
    <property type="entry name" value="DUF4113"/>
</dbReference>
<dbReference type="Gene3D" id="3.40.1170.60">
    <property type="match status" value="1"/>
</dbReference>
<dbReference type="Gene3D" id="3.30.1490.100">
    <property type="entry name" value="DNA polymerase, Y-family, little finger domain"/>
    <property type="match status" value="1"/>
</dbReference>
<dbReference type="HOGENOM" id="CLU_012348_3_0_4"/>
<keyword evidence="4" id="KW-0234">DNA repair</keyword>
<dbReference type="InterPro" id="IPR024728">
    <property type="entry name" value="PolY_HhH_motif"/>
</dbReference>
<dbReference type="GO" id="GO:0003887">
    <property type="term" value="F:DNA-directed DNA polymerase activity"/>
    <property type="evidence" value="ECO:0007669"/>
    <property type="project" value="TreeGrafter"/>
</dbReference>
<keyword evidence="5" id="KW-0742">SOS response</keyword>
<dbReference type="Gene3D" id="3.30.70.270">
    <property type="match status" value="1"/>
</dbReference>
<feature type="domain" description="UmuC" evidence="6">
    <location>
        <begin position="5"/>
        <end position="189"/>
    </location>
</feature>
<dbReference type="InterPro" id="IPR017961">
    <property type="entry name" value="DNA_pol_Y-fam_little_finger"/>
</dbReference>
<dbReference type="GO" id="GO:0009432">
    <property type="term" value="P:SOS response"/>
    <property type="evidence" value="ECO:0007669"/>
    <property type="project" value="UniProtKB-KW"/>
</dbReference>
<dbReference type="EMBL" id="ADMG01000048">
    <property type="protein sequence ID" value="EKB30243.1"/>
    <property type="molecule type" value="Genomic_DNA"/>
</dbReference>
<dbReference type="PANTHER" id="PTHR11076">
    <property type="entry name" value="DNA REPAIR POLYMERASE UMUC / TRANSFERASE FAMILY MEMBER"/>
    <property type="match status" value="1"/>
</dbReference>
<dbReference type="Proteomes" id="UP000005835">
    <property type="component" value="Unassembled WGS sequence"/>
</dbReference>
<comment type="caution">
    <text evidence="7">The sequence shown here is derived from an EMBL/GenBank/DDBJ whole genome shotgun (WGS) entry which is preliminary data.</text>
</comment>
<keyword evidence="2" id="KW-0227">DNA damage</keyword>
<evidence type="ECO:0000256" key="4">
    <source>
        <dbReference type="ARBA" id="ARBA00023204"/>
    </source>
</evidence>
<reference evidence="7 8" key="1">
    <citation type="submission" date="2012-05" db="EMBL/GenBank/DDBJ databases">
        <title>The Genome Sequence of Sutterella wadsworthensis 2_1_59BFAA.</title>
        <authorList>
            <consortium name="The Broad Institute Genome Sequencing Platform"/>
            <person name="Earl A."/>
            <person name="Ward D."/>
            <person name="Feldgarden M."/>
            <person name="Gevers D."/>
            <person name="Daigneault M."/>
            <person name="Strauss J."/>
            <person name="Allen-Vercoe E."/>
            <person name="Walker B."/>
            <person name="Young S.K."/>
            <person name="Zeng Q."/>
            <person name="Gargeya S."/>
            <person name="Fitzgerald M."/>
            <person name="Haas B."/>
            <person name="Abouelleil A."/>
            <person name="Alvarado L."/>
            <person name="Arachchi H.M."/>
            <person name="Berlin A.M."/>
            <person name="Chapman S.B."/>
            <person name="Goldberg J."/>
            <person name="Griggs A."/>
            <person name="Gujja S."/>
            <person name="Hansen M."/>
            <person name="Howarth C."/>
            <person name="Imamovic A."/>
            <person name="Larimer J."/>
            <person name="McCowen C."/>
            <person name="Montmayeur A."/>
            <person name="Murphy C."/>
            <person name="Neiman D."/>
            <person name="Pearson M."/>
            <person name="Priest M."/>
            <person name="Roberts A."/>
            <person name="Saif S."/>
            <person name="Shea T."/>
            <person name="Sisk P."/>
            <person name="Sykes S."/>
            <person name="Wortman J."/>
            <person name="Nusbaum C."/>
            <person name="Birren B."/>
        </authorList>
    </citation>
    <scope>NUCLEOTIDE SEQUENCE [LARGE SCALE GENOMIC DNA]</scope>
    <source>
        <strain evidence="7 8">2_1_59BFAA</strain>
    </source>
</reference>
<comment type="similarity">
    <text evidence="1">Belongs to the DNA polymerase type-Y family.</text>
</comment>
<evidence type="ECO:0000256" key="5">
    <source>
        <dbReference type="ARBA" id="ARBA00023236"/>
    </source>
</evidence>
<dbReference type="AlphaFoldDB" id="K1JUD7"/>
<name>K1JUD7_9BURK</name>
<dbReference type="InterPro" id="IPR001126">
    <property type="entry name" value="UmuC"/>
</dbReference>
<evidence type="ECO:0000256" key="1">
    <source>
        <dbReference type="ARBA" id="ARBA00010945"/>
    </source>
</evidence>
<dbReference type="InterPro" id="IPR043128">
    <property type="entry name" value="Rev_trsase/Diguanyl_cyclase"/>
</dbReference>
<dbReference type="InterPro" id="IPR050116">
    <property type="entry name" value="DNA_polymerase-Y"/>
</dbReference>
<dbReference type="CDD" id="cd01700">
    <property type="entry name" value="PolY_Pol_V_umuC"/>
    <property type="match status" value="1"/>
</dbReference>
<accession>K1JUD7</accession>
<keyword evidence="8" id="KW-1185">Reference proteome</keyword>
<dbReference type="Gene3D" id="1.10.150.20">
    <property type="entry name" value="5' to 3' exonuclease, C-terminal subdomain"/>
    <property type="match status" value="1"/>
</dbReference>
<evidence type="ECO:0000313" key="7">
    <source>
        <dbReference type="EMBL" id="EKB30243.1"/>
    </source>
</evidence>
<dbReference type="GO" id="GO:0042276">
    <property type="term" value="P:error-prone translesion synthesis"/>
    <property type="evidence" value="ECO:0007669"/>
    <property type="project" value="TreeGrafter"/>
</dbReference>
<gene>
    <name evidence="7" type="ORF">HMPREF9465_02134</name>
</gene>
<dbReference type="eggNOG" id="COG0389">
    <property type="taxonomic scope" value="Bacteria"/>
</dbReference>
<evidence type="ECO:0000256" key="3">
    <source>
        <dbReference type="ARBA" id="ARBA00023199"/>
    </source>
</evidence>
<dbReference type="Pfam" id="PF00817">
    <property type="entry name" value="IMS"/>
    <property type="match status" value="1"/>
</dbReference>
<dbReference type="GO" id="GO:0003684">
    <property type="term" value="F:damaged DNA binding"/>
    <property type="evidence" value="ECO:0007669"/>
    <property type="project" value="InterPro"/>
</dbReference>
<dbReference type="InterPro" id="IPR043502">
    <property type="entry name" value="DNA/RNA_pol_sf"/>
</dbReference>